<comment type="caution">
    <text evidence="2">The sequence shown here is derived from an EMBL/GenBank/DDBJ whole genome shotgun (WGS) entry which is preliminary data.</text>
</comment>
<evidence type="ECO:0000313" key="3">
    <source>
        <dbReference type="Proteomes" id="UP000471648"/>
    </source>
</evidence>
<reference evidence="2 3" key="1">
    <citation type="submission" date="2020-01" db="EMBL/GenBank/DDBJ databases">
        <title>Insect and environment-associated Actinomycetes.</title>
        <authorList>
            <person name="Currrie C."/>
            <person name="Chevrette M."/>
            <person name="Carlson C."/>
            <person name="Stubbendieck R."/>
            <person name="Wendt-Pienkowski E."/>
        </authorList>
    </citation>
    <scope>NUCLEOTIDE SEQUENCE [LARGE SCALE GENOMIC DNA]</scope>
    <source>
        <strain evidence="2 3">SID14438</strain>
    </source>
</reference>
<dbReference type="Proteomes" id="UP000471648">
    <property type="component" value="Unassembled WGS sequence"/>
</dbReference>
<sequence length="218" mass="21945">MTDTGRIPGEGLPENAGMVEQPGIPAPEAYTFLDPSEHAPEDDDLLLMPTSQGAWSDPQTAQAQTTSQAVSAPAPQAASVPAPQAVVTPAPQAVSAPDAQDTAPAPAPEQAAQQFQAQQPQQQYVGESQVPAQGQEARMPAGAHGTHESGGRDSGSVDLNAVRIPAPAPVQTPTPVGARAAARRPLHRGPASAEAPSYGGGTQGGGVVRSLADRGPAG</sequence>
<accession>A0A6N9VQ65</accession>
<gene>
    <name evidence="2" type="ORF">G3I39_40925</name>
</gene>
<evidence type="ECO:0000313" key="2">
    <source>
        <dbReference type="EMBL" id="NEB73378.1"/>
    </source>
</evidence>
<feature type="region of interest" description="Disordered" evidence="1">
    <location>
        <begin position="1"/>
        <end position="218"/>
    </location>
</feature>
<dbReference type="AlphaFoldDB" id="A0A6N9VQ65"/>
<proteinExistence type="predicted"/>
<evidence type="ECO:0000256" key="1">
    <source>
        <dbReference type="SAM" id="MobiDB-lite"/>
    </source>
</evidence>
<feature type="compositionally biased region" description="Gly residues" evidence="1">
    <location>
        <begin position="198"/>
        <end position="207"/>
    </location>
</feature>
<feature type="compositionally biased region" description="Low complexity" evidence="1">
    <location>
        <begin position="58"/>
        <end position="123"/>
    </location>
</feature>
<organism evidence="2 3">
    <name type="scientific">Streptomyces microflavus</name>
    <name type="common">Streptomyces lipmanii</name>
    <dbReference type="NCBI Taxonomy" id="1919"/>
    <lineage>
        <taxon>Bacteria</taxon>
        <taxon>Bacillati</taxon>
        <taxon>Actinomycetota</taxon>
        <taxon>Actinomycetes</taxon>
        <taxon>Kitasatosporales</taxon>
        <taxon>Streptomycetaceae</taxon>
        <taxon>Streptomyces</taxon>
    </lineage>
</organism>
<name>A0A6N9VQ65_STRMI</name>
<protein>
    <submittedName>
        <fullName evidence="2">5,6-dimethylbenzimidazole synthase</fullName>
    </submittedName>
</protein>
<feature type="non-terminal residue" evidence="2">
    <location>
        <position position="218"/>
    </location>
</feature>
<dbReference type="EMBL" id="JAAGME010001724">
    <property type="protein sequence ID" value="NEB73378.1"/>
    <property type="molecule type" value="Genomic_DNA"/>
</dbReference>